<name>A0ABN6MCN0_9ACTN</name>
<keyword evidence="7 9" id="KW-0067">ATP-binding</keyword>
<dbReference type="Proteomes" id="UP001320544">
    <property type="component" value="Chromosome"/>
</dbReference>
<evidence type="ECO:0000313" key="12">
    <source>
        <dbReference type="EMBL" id="BDE94973.1"/>
    </source>
</evidence>
<evidence type="ECO:0000256" key="6">
    <source>
        <dbReference type="ARBA" id="ARBA00022777"/>
    </source>
</evidence>
<dbReference type="EC" id="2.7.1.148" evidence="2 9"/>
<keyword evidence="13" id="KW-1185">Reference proteome</keyword>
<dbReference type="PANTHER" id="PTHR43527">
    <property type="entry name" value="4-DIPHOSPHOCYTIDYL-2-C-METHYL-D-ERYTHRITOL KINASE, CHLOROPLASTIC"/>
    <property type="match status" value="1"/>
</dbReference>
<evidence type="ECO:0000256" key="7">
    <source>
        <dbReference type="ARBA" id="ARBA00022840"/>
    </source>
</evidence>
<comment type="similarity">
    <text evidence="1 9">Belongs to the GHMP kinase family. IspE subfamily.</text>
</comment>
<evidence type="ECO:0000256" key="9">
    <source>
        <dbReference type="HAMAP-Rule" id="MF_00061"/>
    </source>
</evidence>
<dbReference type="InterPro" id="IPR004424">
    <property type="entry name" value="IspE"/>
</dbReference>
<dbReference type="InterPro" id="IPR014721">
    <property type="entry name" value="Ribsml_uS5_D2-typ_fold_subgr"/>
</dbReference>
<comment type="function">
    <text evidence="9">Catalyzes the phosphorylation of the position 2 hydroxy group of 4-diphosphocytidyl-2C-methyl-D-erythritol.</text>
</comment>
<dbReference type="PIRSF" id="PIRSF010376">
    <property type="entry name" value="IspE"/>
    <property type="match status" value="1"/>
</dbReference>
<keyword evidence="5 9" id="KW-0547">Nucleotide-binding</keyword>
<keyword evidence="4 9" id="KW-0808">Transferase</keyword>
<accession>A0ABN6MCN0</accession>
<evidence type="ECO:0000256" key="5">
    <source>
        <dbReference type="ARBA" id="ARBA00022741"/>
    </source>
</evidence>
<evidence type="ECO:0000259" key="10">
    <source>
        <dbReference type="Pfam" id="PF00288"/>
    </source>
</evidence>
<dbReference type="Pfam" id="PF00288">
    <property type="entry name" value="GHMP_kinases_N"/>
    <property type="match status" value="1"/>
</dbReference>
<dbReference type="EMBL" id="AP025564">
    <property type="protein sequence ID" value="BDE94973.1"/>
    <property type="molecule type" value="Genomic_DNA"/>
</dbReference>
<evidence type="ECO:0000256" key="3">
    <source>
        <dbReference type="ARBA" id="ARBA00017473"/>
    </source>
</evidence>
<dbReference type="NCBIfam" id="TIGR00154">
    <property type="entry name" value="ispE"/>
    <property type="match status" value="1"/>
</dbReference>
<keyword evidence="6 9" id="KW-0418">Kinase</keyword>
<dbReference type="Gene3D" id="3.30.70.890">
    <property type="entry name" value="GHMP kinase, C-terminal domain"/>
    <property type="match status" value="1"/>
</dbReference>
<evidence type="ECO:0000313" key="13">
    <source>
        <dbReference type="Proteomes" id="UP001320544"/>
    </source>
</evidence>
<dbReference type="GO" id="GO:0016301">
    <property type="term" value="F:kinase activity"/>
    <property type="evidence" value="ECO:0007669"/>
    <property type="project" value="UniProtKB-KW"/>
</dbReference>
<dbReference type="PANTHER" id="PTHR43527:SF2">
    <property type="entry name" value="4-DIPHOSPHOCYTIDYL-2-C-METHYL-D-ERYTHRITOL KINASE, CHLOROPLASTIC"/>
    <property type="match status" value="1"/>
</dbReference>
<feature type="active site" evidence="9">
    <location>
        <position position="9"/>
    </location>
</feature>
<organism evidence="12 13">
    <name type="scientific">Raoultibacter timonensis</name>
    <dbReference type="NCBI Taxonomy" id="1907662"/>
    <lineage>
        <taxon>Bacteria</taxon>
        <taxon>Bacillati</taxon>
        <taxon>Actinomycetota</taxon>
        <taxon>Coriobacteriia</taxon>
        <taxon>Eggerthellales</taxon>
        <taxon>Eggerthellaceae</taxon>
        <taxon>Raoultibacter</taxon>
    </lineage>
</organism>
<dbReference type="InterPro" id="IPR006204">
    <property type="entry name" value="GHMP_kinase_N_dom"/>
</dbReference>
<gene>
    <name evidence="9" type="primary">ispE</name>
    <name evidence="12" type="ORF">CE91St30_03060</name>
</gene>
<reference evidence="12 13" key="1">
    <citation type="submission" date="2022-01" db="EMBL/GenBank/DDBJ databases">
        <title>Novel bile acid biosynthetic pathways are enriched in the microbiome of centenarians.</title>
        <authorList>
            <person name="Sato Y."/>
            <person name="Atarashi K."/>
            <person name="Plichta R.D."/>
            <person name="Arai Y."/>
            <person name="Sasajima S."/>
            <person name="Kearney M.S."/>
            <person name="Suda W."/>
            <person name="Takeshita K."/>
            <person name="Sasaki T."/>
            <person name="Okamoto S."/>
            <person name="Skelly N.A."/>
            <person name="Okamura Y."/>
            <person name="Vlamakis H."/>
            <person name="Li Y."/>
            <person name="Tanoue T."/>
            <person name="Takei H."/>
            <person name="Nittono H."/>
            <person name="Narushima S."/>
            <person name="Irie J."/>
            <person name="Itoh H."/>
            <person name="Moriya K."/>
            <person name="Sugiura Y."/>
            <person name="Suematsu M."/>
            <person name="Moritoki N."/>
            <person name="Shibata S."/>
            <person name="Littman R.D."/>
            <person name="Fischbach A.M."/>
            <person name="Uwamino Y."/>
            <person name="Inoue T."/>
            <person name="Honda A."/>
            <person name="Hattori M."/>
            <person name="Murai T."/>
            <person name="Xavier J.R."/>
            <person name="Hirose N."/>
            <person name="Honda K."/>
        </authorList>
    </citation>
    <scope>NUCLEOTIDE SEQUENCE [LARGE SCALE GENOMIC DNA]</scope>
    <source>
        <strain evidence="12 13">CE91-St30</strain>
    </source>
</reference>
<evidence type="ECO:0000256" key="8">
    <source>
        <dbReference type="ARBA" id="ARBA00032554"/>
    </source>
</evidence>
<dbReference type="HAMAP" id="MF_00061">
    <property type="entry name" value="IspE"/>
    <property type="match status" value="1"/>
</dbReference>
<comment type="pathway">
    <text evidence="9">Isoprenoid biosynthesis; isopentenyl diphosphate biosynthesis via DXP pathway; isopentenyl diphosphate from 1-deoxy-D-xylulose 5-phosphate: step 3/6.</text>
</comment>
<sequence>MVKLIAPAKVNLYLNIGGRRADGYHEATTVMHALALHDVLHMDRVKQDEGGLRIEVSCYAREGIEPLVVASEDNIVYKAVDLLARKIAHVGDELISVRIEKHIPHEAGLGGGSSDAAASLIGAAKLWGVDPESPEVLEAASELGADVAFFLHGGCTCLTGTGEVFHHALEPMRKTVVLVKPEGGVSTSAAYAAFDESPVTIDPEAHVRALEASRAEEVPLCNNLTAASESLMPELAEMLGWIAAQDGVENSLMSGSGSSAFAICATFDDACRIVAAARNRGWWARATAFSSAKVSAIPR</sequence>
<feature type="domain" description="GHMP kinase N-terminal" evidence="10">
    <location>
        <begin position="74"/>
        <end position="154"/>
    </location>
</feature>
<comment type="catalytic activity">
    <reaction evidence="9">
        <text>4-CDP-2-C-methyl-D-erythritol + ATP = 4-CDP-2-C-methyl-D-erythritol 2-phosphate + ADP + H(+)</text>
        <dbReference type="Rhea" id="RHEA:18437"/>
        <dbReference type="ChEBI" id="CHEBI:15378"/>
        <dbReference type="ChEBI" id="CHEBI:30616"/>
        <dbReference type="ChEBI" id="CHEBI:57823"/>
        <dbReference type="ChEBI" id="CHEBI:57919"/>
        <dbReference type="ChEBI" id="CHEBI:456216"/>
        <dbReference type="EC" id="2.7.1.148"/>
    </reaction>
</comment>
<proteinExistence type="inferred from homology"/>
<protein>
    <recommendedName>
        <fullName evidence="3 9">4-diphosphocytidyl-2-C-methyl-D-erythritol kinase</fullName>
        <shortName evidence="9">CMK</shortName>
        <ecNumber evidence="2 9">2.7.1.148</ecNumber>
    </recommendedName>
    <alternativeName>
        <fullName evidence="8 9">4-(cytidine-5'-diphospho)-2-C-methyl-D-erythritol kinase</fullName>
    </alternativeName>
</protein>
<dbReference type="InterPro" id="IPR020568">
    <property type="entry name" value="Ribosomal_Su5_D2-typ_SF"/>
</dbReference>
<dbReference type="SUPFAM" id="SSF55060">
    <property type="entry name" value="GHMP Kinase, C-terminal domain"/>
    <property type="match status" value="1"/>
</dbReference>
<evidence type="ECO:0000259" key="11">
    <source>
        <dbReference type="Pfam" id="PF08544"/>
    </source>
</evidence>
<keyword evidence="9" id="KW-0414">Isoprene biosynthesis</keyword>
<dbReference type="SUPFAM" id="SSF54211">
    <property type="entry name" value="Ribosomal protein S5 domain 2-like"/>
    <property type="match status" value="1"/>
</dbReference>
<feature type="active site" evidence="9">
    <location>
        <position position="146"/>
    </location>
</feature>
<dbReference type="InterPro" id="IPR013750">
    <property type="entry name" value="GHMP_kinase_C_dom"/>
</dbReference>
<dbReference type="InterPro" id="IPR036554">
    <property type="entry name" value="GHMP_kinase_C_sf"/>
</dbReference>
<evidence type="ECO:0000256" key="2">
    <source>
        <dbReference type="ARBA" id="ARBA00012052"/>
    </source>
</evidence>
<evidence type="ECO:0000256" key="4">
    <source>
        <dbReference type="ARBA" id="ARBA00022679"/>
    </source>
</evidence>
<feature type="domain" description="GHMP kinase C-terminal" evidence="11">
    <location>
        <begin position="224"/>
        <end position="279"/>
    </location>
</feature>
<evidence type="ECO:0000256" key="1">
    <source>
        <dbReference type="ARBA" id="ARBA00009684"/>
    </source>
</evidence>
<dbReference type="Pfam" id="PF08544">
    <property type="entry name" value="GHMP_kinases_C"/>
    <property type="match status" value="1"/>
</dbReference>
<dbReference type="Gene3D" id="3.30.230.10">
    <property type="match status" value="1"/>
</dbReference>
<feature type="binding site" evidence="9">
    <location>
        <begin position="104"/>
        <end position="114"/>
    </location>
    <ligand>
        <name>ATP</name>
        <dbReference type="ChEBI" id="CHEBI:30616"/>
    </ligand>
</feature>